<dbReference type="EMBL" id="JARPUR010000004">
    <property type="protein sequence ID" value="KAK4878270.1"/>
    <property type="molecule type" value="Genomic_DNA"/>
</dbReference>
<organism evidence="4 5">
    <name type="scientific">Aquatica leii</name>
    <dbReference type="NCBI Taxonomy" id="1421715"/>
    <lineage>
        <taxon>Eukaryota</taxon>
        <taxon>Metazoa</taxon>
        <taxon>Ecdysozoa</taxon>
        <taxon>Arthropoda</taxon>
        <taxon>Hexapoda</taxon>
        <taxon>Insecta</taxon>
        <taxon>Pterygota</taxon>
        <taxon>Neoptera</taxon>
        <taxon>Endopterygota</taxon>
        <taxon>Coleoptera</taxon>
        <taxon>Polyphaga</taxon>
        <taxon>Elateriformia</taxon>
        <taxon>Elateroidea</taxon>
        <taxon>Lampyridae</taxon>
        <taxon>Luciolinae</taxon>
        <taxon>Aquatica</taxon>
    </lineage>
</organism>
<keyword evidence="5" id="KW-1185">Reference proteome</keyword>
<evidence type="ECO:0000313" key="5">
    <source>
        <dbReference type="Proteomes" id="UP001353858"/>
    </source>
</evidence>
<name>A0AAN7Q3J6_9COLE</name>
<sequence length="167" mass="18878">MKLVLVTALAALYIVSSVEARSAMMLKEPSDFPLPPLVPSIKDIESEIFMKKLEEEMKEEIEAYLAMMDKLLKELSEQIDQILNEIPTETAAEVAIEGIKEEPETNEVRKREVAEVEEDEDDSMQADEPVEDDSSEESSDELDEDMAANAILSMLMQLSKKHPRKYA</sequence>
<feature type="region of interest" description="Disordered" evidence="2">
    <location>
        <begin position="98"/>
        <end position="146"/>
    </location>
</feature>
<dbReference type="Proteomes" id="UP001353858">
    <property type="component" value="Unassembled WGS sequence"/>
</dbReference>
<comment type="caution">
    <text evidence="4">The sequence shown here is derived from an EMBL/GenBank/DDBJ whole genome shotgun (WGS) entry which is preliminary data.</text>
</comment>
<gene>
    <name evidence="4" type="ORF">RN001_010776</name>
</gene>
<feature type="chain" id="PRO_5042954986" evidence="3">
    <location>
        <begin position="21"/>
        <end position="167"/>
    </location>
</feature>
<feature type="coiled-coil region" evidence="1">
    <location>
        <begin position="50"/>
        <end position="92"/>
    </location>
</feature>
<feature type="compositionally biased region" description="Acidic residues" evidence="2">
    <location>
        <begin position="115"/>
        <end position="146"/>
    </location>
</feature>
<protein>
    <submittedName>
        <fullName evidence="4">Uncharacterized protein</fullName>
    </submittedName>
</protein>
<feature type="signal peptide" evidence="3">
    <location>
        <begin position="1"/>
        <end position="20"/>
    </location>
</feature>
<evidence type="ECO:0000256" key="3">
    <source>
        <dbReference type="SAM" id="SignalP"/>
    </source>
</evidence>
<evidence type="ECO:0000313" key="4">
    <source>
        <dbReference type="EMBL" id="KAK4878270.1"/>
    </source>
</evidence>
<keyword evidence="1" id="KW-0175">Coiled coil</keyword>
<feature type="compositionally biased region" description="Basic and acidic residues" evidence="2">
    <location>
        <begin position="98"/>
        <end position="114"/>
    </location>
</feature>
<reference evidence="5" key="1">
    <citation type="submission" date="2023-01" db="EMBL/GenBank/DDBJ databases">
        <title>Key to firefly adult light organ development and bioluminescence: homeobox transcription factors regulate luciferase expression and transportation to peroxisome.</title>
        <authorList>
            <person name="Fu X."/>
        </authorList>
    </citation>
    <scope>NUCLEOTIDE SEQUENCE [LARGE SCALE GENOMIC DNA]</scope>
</reference>
<evidence type="ECO:0000256" key="2">
    <source>
        <dbReference type="SAM" id="MobiDB-lite"/>
    </source>
</evidence>
<dbReference type="AlphaFoldDB" id="A0AAN7Q3J6"/>
<keyword evidence="3" id="KW-0732">Signal</keyword>
<accession>A0AAN7Q3J6</accession>
<evidence type="ECO:0000256" key="1">
    <source>
        <dbReference type="SAM" id="Coils"/>
    </source>
</evidence>
<proteinExistence type="predicted"/>